<organism evidence="5 6">
    <name type="scientific">Physocladia obscura</name>
    <dbReference type="NCBI Taxonomy" id="109957"/>
    <lineage>
        <taxon>Eukaryota</taxon>
        <taxon>Fungi</taxon>
        <taxon>Fungi incertae sedis</taxon>
        <taxon>Chytridiomycota</taxon>
        <taxon>Chytridiomycota incertae sedis</taxon>
        <taxon>Chytridiomycetes</taxon>
        <taxon>Chytridiales</taxon>
        <taxon>Chytriomycetaceae</taxon>
        <taxon>Physocladia</taxon>
    </lineage>
</organism>
<keyword evidence="6" id="KW-1185">Reference proteome</keyword>
<dbReference type="AlphaFoldDB" id="A0AAD5X6C6"/>
<evidence type="ECO:0000256" key="3">
    <source>
        <dbReference type="ARBA" id="ARBA00022827"/>
    </source>
</evidence>
<protein>
    <submittedName>
        <fullName evidence="5">Uncharacterized protein</fullName>
    </submittedName>
</protein>
<evidence type="ECO:0000256" key="1">
    <source>
        <dbReference type="ARBA" id="ARBA00010790"/>
    </source>
</evidence>
<dbReference type="Proteomes" id="UP001211907">
    <property type="component" value="Unassembled WGS sequence"/>
</dbReference>
<keyword evidence="3" id="KW-0274">FAD</keyword>
<dbReference type="EMBL" id="JADGJH010004195">
    <property type="protein sequence ID" value="KAJ3086811.1"/>
    <property type="molecule type" value="Genomic_DNA"/>
</dbReference>
<evidence type="ECO:0000256" key="2">
    <source>
        <dbReference type="ARBA" id="ARBA00022630"/>
    </source>
</evidence>
<feature type="non-terminal residue" evidence="5">
    <location>
        <position position="187"/>
    </location>
</feature>
<evidence type="ECO:0000256" key="4">
    <source>
        <dbReference type="ARBA" id="ARBA00023002"/>
    </source>
</evidence>
<comment type="similarity">
    <text evidence="1">Belongs to the GMC oxidoreductase family.</text>
</comment>
<evidence type="ECO:0000313" key="6">
    <source>
        <dbReference type="Proteomes" id="UP001211907"/>
    </source>
</evidence>
<gene>
    <name evidence="5" type="ORF">HK100_008565</name>
</gene>
<keyword evidence="2" id="KW-0285">Flavoprotein</keyword>
<dbReference type="PANTHER" id="PTHR46056">
    <property type="entry name" value="LONG-CHAIN-ALCOHOL OXIDASE"/>
    <property type="match status" value="1"/>
</dbReference>
<proteinExistence type="inferred from homology"/>
<dbReference type="GO" id="GO:0016491">
    <property type="term" value="F:oxidoreductase activity"/>
    <property type="evidence" value="ECO:0007669"/>
    <property type="project" value="UniProtKB-KW"/>
</dbReference>
<accession>A0AAD5X6C6</accession>
<name>A0AAD5X6C6_9FUNG</name>
<reference evidence="5" key="1">
    <citation type="submission" date="2020-05" db="EMBL/GenBank/DDBJ databases">
        <title>Phylogenomic resolution of chytrid fungi.</title>
        <authorList>
            <person name="Stajich J.E."/>
            <person name="Amses K."/>
            <person name="Simmons R."/>
            <person name="Seto K."/>
            <person name="Myers J."/>
            <person name="Bonds A."/>
            <person name="Quandt C.A."/>
            <person name="Barry K."/>
            <person name="Liu P."/>
            <person name="Grigoriev I."/>
            <person name="Longcore J.E."/>
            <person name="James T.Y."/>
        </authorList>
    </citation>
    <scope>NUCLEOTIDE SEQUENCE</scope>
    <source>
        <strain evidence="5">JEL0513</strain>
    </source>
</reference>
<dbReference type="PANTHER" id="PTHR46056:SF12">
    <property type="entry name" value="LONG-CHAIN-ALCOHOL OXIDASE"/>
    <property type="match status" value="1"/>
</dbReference>
<comment type="caution">
    <text evidence="5">The sequence shown here is derived from an EMBL/GenBank/DDBJ whole genome shotgun (WGS) entry which is preliminary data.</text>
</comment>
<sequence length="187" mass="19762">MPMDQAASEAMKRLGLNKAQLEVLDALCGSALRTLPANEAAQLAATGTAASTSPAAVARLAQTNASDVNVRSSLVKILSETVPQQKLALLRFGLSALRFPAAAFALTGVRLASFLDYSPEERDKAIFALATSSFSDLRLIATVARTLVFLFAFGSKTISNEDGSHAPFAGNPLWEAIGFEGYPVEKE</sequence>
<evidence type="ECO:0000313" key="5">
    <source>
        <dbReference type="EMBL" id="KAJ3086811.1"/>
    </source>
</evidence>
<keyword evidence="4" id="KW-0560">Oxidoreductase</keyword>